<keyword evidence="9" id="KW-0547">Nucleotide-binding</keyword>
<dbReference type="InterPro" id="IPR013656">
    <property type="entry name" value="PAS_4"/>
</dbReference>
<dbReference type="InterPro" id="IPR003018">
    <property type="entry name" value="GAF"/>
</dbReference>
<dbReference type="SUPFAM" id="SSF55874">
    <property type="entry name" value="ATPase domain of HSP90 chaperone/DNA topoisomerase II/histidine kinase"/>
    <property type="match status" value="2"/>
</dbReference>
<dbReference type="InterPro" id="IPR029016">
    <property type="entry name" value="GAF-like_dom_sf"/>
</dbReference>
<evidence type="ECO:0000256" key="2">
    <source>
        <dbReference type="ARBA" id="ARBA00012438"/>
    </source>
</evidence>
<dbReference type="SMART" id="SM00387">
    <property type="entry name" value="HATPase_c"/>
    <property type="match status" value="2"/>
</dbReference>
<dbReference type="Pfam" id="PF02518">
    <property type="entry name" value="HATPase_c"/>
    <property type="match status" value="2"/>
</dbReference>
<evidence type="ECO:0000256" key="6">
    <source>
        <dbReference type="PROSITE-ProRule" id="PRU00169"/>
    </source>
</evidence>
<protein>
    <recommendedName>
        <fullName evidence="2">histidine kinase</fullName>
        <ecNumber evidence="2">2.7.13.3</ecNumber>
    </recommendedName>
</protein>
<evidence type="ECO:0000256" key="5">
    <source>
        <dbReference type="ARBA" id="ARBA00022777"/>
    </source>
</evidence>
<organism evidence="9 10">
    <name type="scientific">Stigmatella ashevillensis</name>
    <dbReference type="NCBI Taxonomy" id="2995309"/>
    <lineage>
        <taxon>Bacteria</taxon>
        <taxon>Pseudomonadati</taxon>
        <taxon>Myxococcota</taxon>
        <taxon>Myxococcia</taxon>
        <taxon>Myxococcales</taxon>
        <taxon>Cystobacterineae</taxon>
        <taxon>Archangiaceae</taxon>
        <taxon>Stigmatella</taxon>
    </lineage>
</organism>
<dbReference type="PANTHER" id="PTHR43547">
    <property type="entry name" value="TWO-COMPONENT HISTIDINE KINASE"/>
    <property type="match status" value="1"/>
</dbReference>
<dbReference type="Gene3D" id="3.40.50.2300">
    <property type="match status" value="1"/>
</dbReference>
<dbReference type="InterPro" id="IPR004358">
    <property type="entry name" value="Sig_transdc_His_kin-like_C"/>
</dbReference>
<dbReference type="Pfam" id="PF08448">
    <property type="entry name" value="PAS_4"/>
    <property type="match status" value="1"/>
</dbReference>
<dbReference type="Gene3D" id="1.10.287.130">
    <property type="match status" value="2"/>
</dbReference>
<feature type="domain" description="Response regulatory" evidence="8">
    <location>
        <begin position="634"/>
        <end position="749"/>
    </location>
</feature>
<dbReference type="SUPFAM" id="SSF55785">
    <property type="entry name" value="PYP-like sensor domain (PAS domain)"/>
    <property type="match status" value="1"/>
</dbReference>
<dbReference type="Pfam" id="PF13185">
    <property type="entry name" value="GAF_2"/>
    <property type="match status" value="1"/>
</dbReference>
<dbReference type="Pfam" id="PF00512">
    <property type="entry name" value="HisKA"/>
    <property type="match status" value="2"/>
</dbReference>
<dbReference type="Pfam" id="PF00072">
    <property type="entry name" value="Response_reg"/>
    <property type="match status" value="1"/>
</dbReference>
<keyword evidence="10" id="KW-1185">Reference proteome</keyword>
<evidence type="ECO:0000259" key="8">
    <source>
        <dbReference type="PROSITE" id="PS50110"/>
    </source>
</evidence>
<evidence type="ECO:0000313" key="10">
    <source>
        <dbReference type="Proteomes" id="UP001221838"/>
    </source>
</evidence>
<feature type="modified residue" description="4-aspartylphosphate" evidence="6">
    <location>
        <position position="682"/>
    </location>
</feature>
<dbReference type="InterPro" id="IPR036890">
    <property type="entry name" value="HATPase_C_sf"/>
</dbReference>
<dbReference type="SUPFAM" id="SSF52172">
    <property type="entry name" value="CheY-like"/>
    <property type="match status" value="1"/>
</dbReference>
<dbReference type="InterPro" id="IPR036097">
    <property type="entry name" value="HisK_dim/P_sf"/>
</dbReference>
<dbReference type="SMART" id="SM00448">
    <property type="entry name" value="REC"/>
    <property type="match status" value="1"/>
</dbReference>
<dbReference type="InterPro" id="IPR035965">
    <property type="entry name" value="PAS-like_dom_sf"/>
</dbReference>
<evidence type="ECO:0000256" key="3">
    <source>
        <dbReference type="ARBA" id="ARBA00022553"/>
    </source>
</evidence>
<evidence type="ECO:0000256" key="1">
    <source>
        <dbReference type="ARBA" id="ARBA00000085"/>
    </source>
</evidence>
<dbReference type="PANTHER" id="PTHR43547:SF2">
    <property type="entry name" value="HYBRID SIGNAL TRANSDUCTION HISTIDINE KINASE C"/>
    <property type="match status" value="1"/>
</dbReference>
<accession>A0ABT5DNW7</accession>
<reference evidence="9 10" key="1">
    <citation type="submission" date="2022-11" db="EMBL/GenBank/DDBJ databases">
        <title>Minimal conservation of predation-associated metabolite biosynthetic gene clusters underscores biosynthetic potential of Myxococcota including descriptions for ten novel species: Archangium lansinium sp. nov., Myxococcus landrumus sp. nov., Nannocystis bai.</title>
        <authorList>
            <person name="Ahearne A."/>
            <person name="Stevens C."/>
            <person name="Dowd S."/>
        </authorList>
    </citation>
    <scope>NUCLEOTIDE SEQUENCE [LARGE SCALE GENOMIC DNA]</scope>
    <source>
        <strain evidence="9 10">NCWAL01</strain>
    </source>
</reference>
<gene>
    <name evidence="9" type="ORF">POL68_40620</name>
</gene>
<dbReference type="SUPFAM" id="SSF47384">
    <property type="entry name" value="Homodimeric domain of signal transducing histidine kinase"/>
    <property type="match status" value="2"/>
</dbReference>
<dbReference type="RefSeq" id="WP_272145507.1">
    <property type="nucleotide sequence ID" value="NZ_JAQNDM010000002.1"/>
</dbReference>
<dbReference type="CDD" id="cd17574">
    <property type="entry name" value="REC_OmpR"/>
    <property type="match status" value="1"/>
</dbReference>
<sequence>MSNRVMDEVVAGGSEMGERIRAMDWTGTPLGPVEHWPQSLRSALSICLGSSFPIALYWGPSFTLIYNDAWSPIAGRKHPHVLGRGGEEVWPEIWDTLQPLLKKVIQAGEATYAEDSLLPMHRHGYTEECYFNFTLSPIRGENGRVEGTFNAVIETTYRVISERRTQVLREIGERTAMVRSAEQACELAASALGASPADAPFCALYLVDEAAQGARLAGCAGLAAGSSAAPEFIALQEEAVSPWPLAEVWRTGRLQTVTGLVERLGFALPGGPWPEPVHSALVVPLQVGSEEHASGFLILGTSPRRAIDEEYKQFAERVASYVSSVVSRAMAYEAERKRAEALAEIDRAKTAFFSNVSHEFRTPLTLMLGPTEDALASPERALRGPELERVHRNEVRLLRLVNTLLDFSRIEAGRVQATYAPTDLSHLTGELASTFRSAVERAGLRLRLELPPLPEPVYVDHDMWEKIVLNLLSNALKFTFAGEIAVVLRWLGTKVELTVQDTGTGIPAGELPKIFERFHRVQGARSRTHEGSGIGLSLVQELVKFHGGTLRAESTLGQGTAFILCLPTGCAHLPPDRLGEARVLAPAVTSAAPFVEEAWRWVSEGTGKRAVGTALDASPSVLPLPGKAEDANARILLVDDNADMREYLARLLSPRWKVEAVADGAEALESARSHLPDLVLTDVMMPRLDGFGLIRELRSEASTRATPVIMLSARAGEESRVEGLEAGADDYLVKPFSARELLARVSARLEISRMRMAHAAEVLRLNQDLERRVRERTAQLEESNRELESFSYSVSHDLRAPLRHILGFAGLLEKSSRGKLDEKSQGHLRVIAEAAQKGGQLVDDLLAFSRLGRAEVKKRTVELRQLVDEVRADLVTEAEGRRVSWHVAPLPQVQGDPSLLRLVLKNLLSNALKYTRPRAEAHIQLTTRQQEGAVEVCIQDNGVGFEMQYVGKLFGVFQRLHTPEQFEGTGIGLANVRRIILRHGGRVWAEGAVGEGAAFHFTLPQPPRLSSGPEHDPHPDR</sequence>
<dbReference type="PROSITE" id="PS50109">
    <property type="entry name" value="HIS_KIN"/>
    <property type="match status" value="2"/>
</dbReference>
<dbReference type="SUPFAM" id="SSF55781">
    <property type="entry name" value="GAF domain-like"/>
    <property type="match status" value="1"/>
</dbReference>
<evidence type="ECO:0000313" key="9">
    <source>
        <dbReference type="EMBL" id="MDC0714823.1"/>
    </source>
</evidence>
<dbReference type="Gene3D" id="3.30.450.40">
    <property type="match status" value="1"/>
</dbReference>
<dbReference type="Gene3D" id="3.30.450.20">
    <property type="entry name" value="PAS domain"/>
    <property type="match status" value="1"/>
</dbReference>
<keyword evidence="4" id="KW-0808">Transferase</keyword>
<keyword evidence="5" id="KW-0418">Kinase</keyword>
<name>A0ABT5DNW7_9BACT</name>
<dbReference type="GO" id="GO:0005524">
    <property type="term" value="F:ATP binding"/>
    <property type="evidence" value="ECO:0007669"/>
    <property type="project" value="UniProtKB-KW"/>
</dbReference>
<comment type="caution">
    <text evidence="9">The sequence shown here is derived from an EMBL/GenBank/DDBJ whole genome shotgun (WGS) entry which is preliminary data.</text>
</comment>
<dbReference type="InterPro" id="IPR003594">
    <property type="entry name" value="HATPase_dom"/>
</dbReference>
<dbReference type="InterPro" id="IPR005467">
    <property type="entry name" value="His_kinase_dom"/>
</dbReference>
<dbReference type="InterPro" id="IPR003661">
    <property type="entry name" value="HisK_dim/P_dom"/>
</dbReference>
<evidence type="ECO:0000256" key="4">
    <source>
        <dbReference type="ARBA" id="ARBA00022679"/>
    </source>
</evidence>
<dbReference type="CDD" id="cd00082">
    <property type="entry name" value="HisKA"/>
    <property type="match status" value="2"/>
</dbReference>
<keyword evidence="3 6" id="KW-0597">Phosphoprotein</keyword>
<dbReference type="PROSITE" id="PS50110">
    <property type="entry name" value="RESPONSE_REGULATORY"/>
    <property type="match status" value="1"/>
</dbReference>
<dbReference type="SMART" id="SM00388">
    <property type="entry name" value="HisKA"/>
    <property type="match status" value="2"/>
</dbReference>
<dbReference type="PRINTS" id="PR00344">
    <property type="entry name" value="BCTRLSENSOR"/>
</dbReference>
<comment type="catalytic activity">
    <reaction evidence="1">
        <text>ATP + protein L-histidine = ADP + protein N-phospho-L-histidine.</text>
        <dbReference type="EC" id="2.7.13.3"/>
    </reaction>
</comment>
<dbReference type="Proteomes" id="UP001221838">
    <property type="component" value="Unassembled WGS sequence"/>
</dbReference>
<dbReference type="Gene3D" id="3.30.565.10">
    <property type="entry name" value="Histidine kinase-like ATPase, C-terminal domain"/>
    <property type="match status" value="2"/>
</dbReference>
<dbReference type="InterPro" id="IPR001789">
    <property type="entry name" value="Sig_transdc_resp-reg_receiver"/>
</dbReference>
<dbReference type="InterPro" id="IPR011006">
    <property type="entry name" value="CheY-like_superfamily"/>
</dbReference>
<dbReference type="EMBL" id="JAQNDM010000002">
    <property type="protein sequence ID" value="MDC0714823.1"/>
    <property type="molecule type" value="Genomic_DNA"/>
</dbReference>
<dbReference type="EC" id="2.7.13.3" evidence="2"/>
<keyword evidence="9" id="KW-0067">ATP-binding</keyword>
<feature type="domain" description="Histidine kinase" evidence="7">
    <location>
        <begin position="355"/>
        <end position="570"/>
    </location>
</feature>
<feature type="domain" description="Histidine kinase" evidence="7">
    <location>
        <begin position="793"/>
        <end position="1007"/>
    </location>
</feature>
<proteinExistence type="predicted"/>
<evidence type="ECO:0000259" key="7">
    <source>
        <dbReference type="PROSITE" id="PS50109"/>
    </source>
</evidence>